<keyword evidence="1" id="KW-0812">Transmembrane</keyword>
<reference evidence="3" key="3">
    <citation type="journal article" date="2014" name="Nature">
        <title>Elephant shark genome provides unique insights into gnathostome evolution.</title>
        <authorList>
            <consortium name="International Elephant Shark Genome Sequencing Consortium"/>
            <person name="Venkatesh B."/>
            <person name="Lee A.P."/>
            <person name="Ravi V."/>
            <person name="Maurya A.K."/>
            <person name="Lian M.M."/>
            <person name="Swann J.B."/>
            <person name="Ohta Y."/>
            <person name="Flajnik M.F."/>
            <person name="Sutoh Y."/>
            <person name="Kasahara M."/>
            <person name="Hoon S."/>
            <person name="Gangu V."/>
            <person name="Roy S.W."/>
            <person name="Irimia M."/>
            <person name="Korzh V."/>
            <person name="Kondrychyn I."/>
            <person name="Lim Z.W."/>
            <person name="Tay B.H."/>
            <person name="Tohari S."/>
            <person name="Kong K.W."/>
            <person name="Ho S."/>
            <person name="Lorente-Galdos B."/>
            <person name="Quilez J."/>
            <person name="Marques-Bonet T."/>
            <person name="Raney B.J."/>
            <person name="Ingham P.W."/>
            <person name="Tay A."/>
            <person name="Hillier L.W."/>
            <person name="Minx P."/>
            <person name="Boehm T."/>
            <person name="Wilson R.K."/>
            <person name="Brenner S."/>
            <person name="Warren W.C."/>
        </authorList>
    </citation>
    <scope>NUCLEOTIDE SEQUENCE [LARGE SCALE GENOMIC DNA]</scope>
</reference>
<reference evidence="2" key="4">
    <citation type="submission" date="2025-08" db="UniProtKB">
        <authorList>
            <consortium name="Ensembl"/>
        </authorList>
    </citation>
    <scope>IDENTIFICATION</scope>
</reference>
<evidence type="ECO:0000313" key="2">
    <source>
        <dbReference type="Ensembl" id="ENSCMIP00000003946.1"/>
    </source>
</evidence>
<dbReference type="STRING" id="7868.ENSCMIP00000003946"/>
<accession>A0A4W3GKQ3</accession>
<reference evidence="2" key="5">
    <citation type="submission" date="2025-09" db="UniProtKB">
        <authorList>
            <consortium name="Ensembl"/>
        </authorList>
    </citation>
    <scope>IDENTIFICATION</scope>
</reference>
<evidence type="ECO:0000256" key="1">
    <source>
        <dbReference type="SAM" id="Phobius"/>
    </source>
</evidence>
<dbReference type="Proteomes" id="UP000314986">
    <property type="component" value="Unassembled WGS sequence"/>
</dbReference>
<feature type="transmembrane region" description="Helical" evidence="1">
    <location>
        <begin position="85"/>
        <end position="107"/>
    </location>
</feature>
<sequence>MVISEANLPSGSHNRLYSHLCQTWQVNWSCSQVLLLGLPGKGVCSGVLRGAGKQKLGAIGNLIGYYSIGFPLGISLMFAKHLGITGLWIGLFICVILQSLFLLIVIFRIEWNKASEEVTVLVQKHHLGVGTSLASDRESLLLHFPNTTFLSCAV</sequence>
<keyword evidence="3" id="KW-1185">Reference proteome</keyword>
<dbReference type="InParanoid" id="A0A4W3GKQ3"/>
<protein>
    <submittedName>
        <fullName evidence="2">Multidrug and toxin extrusion protein 2-like</fullName>
    </submittedName>
</protein>
<reference evidence="3" key="2">
    <citation type="journal article" date="2007" name="PLoS Biol.">
        <title>Survey sequencing and comparative analysis of the elephant shark (Callorhinchus milii) genome.</title>
        <authorList>
            <person name="Venkatesh B."/>
            <person name="Kirkness E.F."/>
            <person name="Loh Y.H."/>
            <person name="Halpern A.L."/>
            <person name="Lee A.P."/>
            <person name="Johnson J."/>
            <person name="Dandona N."/>
            <person name="Viswanathan L.D."/>
            <person name="Tay A."/>
            <person name="Venter J.C."/>
            <person name="Strausberg R.L."/>
            <person name="Brenner S."/>
        </authorList>
    </citation>
    <scope>NUCLEOTIDE SEQUENCE [LARGE SCALE GENOMIC DNA]</scope>
</reference>
<dbReference type="AlphaFoldDB" id="A0A4W3GKQ3"/>
<dbReference type="Ensembl" id="ENSCMIT00000004094.1">
    <property type="protein sequence ID" value="ENSCMIP00000003946.1"/>
    <property type="gene ID" value="ENSCMIG00000002352.1"/>
</dbReference>
<dbReference type="GeneTree" id="ENSGT00940000163234"/>
<keyword evidence="1" id="KW-0472">Membrane</keyword>
<feature type="transmembrane region" description="Helical" evidence="1">
    <location>
        <begin position="58"/>
        <end position="79"/>
    </location>
</feature>
<organism evidence="2 3">
    <name type="scientific">Callorhinchus milii</name>
    <name type="common">Ghost shark</name>
    <dbReference type="NCBI Taxonomy" id="7868"/>
    <lineage>
        <taxon>Eukaryota</taxon>
        <taxon>Metazoa</taxon>
        <taxon>Chordata</taxon>
        <taxon>Craniata</taxon>
        <taxon>Vertebrata</taxon>
        <taxon>Chondrichthyes</taxon>
        <taxon>Holocephali</taxon>
        <taxon>Chimaeriformes</taxon>
        <taxon>Callorhinchidae</taxon>
        <taxon>Callorhinchus</taxon>
    </lineage>
</organism>
<reference evidence="3" key="1">
    <citation type="journal article" date="2006" name="Science">
        <title>Ancient noncoding elements conserved in the human genome.</title>
        <authorList>
            <person name="Venkatesh B."/>
            <person name="Kirkness E.F."/>
            <person name="Loh Y.H."/>
            <person name="Halpern A.L."/>
            <person name="Lee A.P."/>
            <person name="Johnson J."/>
            <person name="Dandona N."/>
            <person name="Viswanathan L.D."/>
            <person name="Tay A."/>
            <person name="Venter J.C."/>
            <person name="Strausberg R.L."/>
            <person name="Brenner S."/>
        </authorList>
    </citation>
    <scope>NUCLEOTIDE SEQUENCE [LARGE SCALE GENOMIC DNA]</scope>
</reference>
<keyword evidence="1" id="KW-1133">Transmembrane helix</keyword>
<evidence type="ECO:0000313" key="3">
    <source>
        <dbReference type="Proteomes" id="UP000314986"/>
    </source>
</evidence>
<name>A0A4W3GKQ3_CALMI</name>
<proteinExistence type="predicted"/>